<feature type="domain" description="FtsK" evidence="7">
    <location>
        <begin position="610"/>
        <end position="799"/>
    </location>
</feature>
<dbReference type="PROSITE" id="PS50006">
    <property type="entry name" value="FHA_DOMAIN"/>
    <property type="match status" value="1"/>
</dbReference>
<dbReference type="SUPFAM" id="SSF52540">
    <property type="entry name" value="P-loop containing nucleoside triphosphate hydrolases"/>
    <property type="match status" value="3"/>
</dbReference>
<feature type="binding site" evidence="4">
    <location>
        <begin position="954"/>
        <end position="961"/>
    </location>
    <ligand>
        <name>ATP</name>
        <dbReference type="ChEBI" id="CHEBI:30616"/>
    </ligand>
</feature>
<evidence type="ECO:0000256" key="1">
    <source>
        <dbReference type="ARBA" id="ARBA00022553"/>
    </source>
</evidence>
<keyword evidence="2 4" id="KW-0547">Nucleotide-binding</keyword>
<feature type="domain" description="FHA" evidence="6">
    <location>
        <begin position="111"/>
        <end position="160"/>
    </location>
</feature>
<evidence type="ECO:0000256" key="4">
    <source>
        <dbReference type="PROSITE-ProRule" id="PRU00289"/>
    </source>
</evidence>
<keyword evidence="1" id="KW-0597">Phosphoprotein</keyword>
<organism evidence="8 9">
    <name type="scientific">Barrientosiimonas humi</name>
    <dbReference type="NCBI Taxonomy" id="999931"/>
    <lineage>
        <taxon>Bacteria</taxon>
        <taxon>Bacillati</taxon>
        <taxon>Actinomycetota</taxon>
        <taxon>Actinomycetes</taxon>
        <taxon>Micrococcales</taxon>
        <taxon>Dermacoccaceae</taxon>
        <taxon>Barrientosiimonas</taxon>
    </lineage>
</organism>
<dbReference type="SUPFAM" id="SSF49879">
    <property type="entry name" value="SMAD/FHA domain"/>
    <property type="match status" value="1"/>
</dbReference>
<accession>A0A542XDF5</accession>
<dbReference type="InterPro" id="IPR050206">
    <property type="entry name" value="FtsK/SpoIIIE/SftA"/>
</dbReference>
<dbReference type="Gene3D" id="2.60.200.20">
    <property type="match status" value="1"/>
</dbReference>
<feature type="binding site" evidence="4">
    <location>
        <begin position="628"/>
        <end position="635"/>
    </location>
    <ligand>
        <name>ATP</name>
        <dbReference type="ChEBI" id="CHEBI:30616"/>
    </ligand>
</feature>
<dbReference type="InterPro" id="IPR003593">
    <property type="entry name" value="AAA+_ATPase"/>
</dbReference>
<dbReference type="CDD" id="cd00060">
    <property type="entry name" value="FHA"/>
    <property type="match status" value="1"/>
</dbReference>
<protein>
    <submittedName>
        <fullName evidence="8">S-DNA-T family DNA segregation ATPase FtsK/SpoIIIE</fullName>
    </submittedName>
</protein>
<dbReference type="Gene3D" id="3.40.50.300">
    <property type="entry name" value="P-loop containing nucleotide triphosphate hydrolases"/>
    <property type="match status" value="3"/>
</dbReference>
<evidence type="ECO:0000259" key="7">
    <source>
        <dbReference type="PROSITE" id="PS50901"/>
    </source>
</evidence>
<dbReference type="OrthoDB" id="9807790at2"/>
<dbReference type="InterPro" id="IPR008984">
    <property type="entry name" value="SMAD_FHA_dom_sf"/>
</dbReference>
<dbReference type="PROSITE" id="PS50901">
    <property type="entry name" value="FTSK"/>
    <property type="match status" value="2"/>
</dbReference>
<dbReference type="Pfam" id="PF01580">
    <property type="entry name" value="FtsK_SpoIIIE"/>
    <property type="match status" value="2"/>
</dbReference>
<evidence type="ECO:0000256" key="5">
    <source>
        <dbReference type="SAM" id="MobiDB-lite"/>
    </source>
</evidence>
<reference evidence="8 9" key="1">
    <citation type="submission" date="2019-06" db="EMBL/GenBank/DDBJ databases">
        <title>Sequencing the genomes of 1000 actinobacteria strains.</title>
        <authorList>
            <person name="Klenk H.-P."/>
        </authorList>
    </citation>
    <scope>NUCLEOTIDE SEQUENCE [LARGE SCALE GENOMIC DNA]</scope>
    <source>
        <strain evidence="8 9">DSM 24617</strain>
    </source>
</reference>
<dbReference type="SMART" id="SM00382">
    <property type="entry name" value="AAA"/>
    <property type="match status" value="3"/>
</dbReference>
<dbReference type="Proteomes" id="UP000318336">
    <property type="component" value="Unassembled WGS sequence"/>
</dbReference>
<feature type="region of interest" description="Disordered" evidence="5">
    <location>
        <begin position="176"/>
        <end position="221"/>
    </location>
</feature>
<gene>
    <name evidence="8" type="ORF">FB554_2028</name>
</gene>
<evidence type="ECO:0000259" key="6">
    <source>
        <dbReference type="PROSITE" id="PS50006"/>
    </source>
</evidence>
<name>A0A542XDF5_9MICO</name>
<feature type="compositionally biased region" description="Polar residues" evidence="5">
    <location>
        <begin position="176"/>
        <end position="186"/>
    </location>
</feature>
<dbReference type="InterPro" id="IPR000253">
    <property type="entry name" value="FHA_dom"/>
</dbReference>
<sequence>MSTNPARPEPISIALTLVPTSGGEPTSVVVTGDSATTFGEVRPLLPVRWPATPLYAGATEVDDAHLLGRSPLLHATQLTDRPSAAGRRPLLELAVAEGPVAGSLHPLTAGGVLGRDPACDIPLLDPSLSRAHARLQLDHGRVQVHDLGSTNGTAVDGRPVREAPRELQAGHRLRTGSTVSRLTAPTSPRPLPTRAGRLALSRPPRQVPELTSHELDRPHPPHDHEFSLPWLMLLLPIPAALVLALVLRSPMFLAFAAFSPLMMLGQYLHDHRTGRRSRRAQRAEFRSRTEVLERKVREHLDRELRDRRRLAPDLAELLAQAREGRCWARRPGDPDHLLWRVGTGSLRSSVTVRATDGSRETHDLAECPITVPIPDHRVVGLAAPVDLLGRAVDGLLGQLVATHSPALLRILVLTERPGARGRWGWLTWLPQLRSEPVSAPTVLDPDDDLTTALLAPWAREREERSHQPPAIHTVVLLDGDGPGRRPLVHDLLQHGRDHGVAVVATGSTLAELPPDCEVTAVIHSACEAAVLHGDDESRCVPDLPAPGWRDQLAAALSPLIDATPGARGGEPPAQVRLLDLHDEAPAAPAVRRRWAARPRSTEILLGLGADGPVTVDLVRDGPHALVGGTTGSGKSELLQTLIASLALGNRPDELTFLLVDYKGGAAFKDCIDLPHTVGLVTDLDPFLTRRALESLEAEIKRRERLLGEVGAKDLEDYQALRGDHATVPRLVLVIDEFRVLAEELPDFIDGLVRIAAVGRSLGIHLVLATQRPAGVVTADIRANVNLRIALRVREAGDSEDIIESPDAARISTHTPGRALLRTGSTPPVAVQTARVGGPADRGRTVQVLPVDPATGRVRAAPAPAAAVDDSDLSRLVTLLDDASHDIPRQPSPWLPTLPAHVSASESTCAEKVLGDTPADPDVPVAVLGLLDLPAEQTQTTLGWSLPSGHLAVVGGPRSGRTTSARTVCASLASAWSPDDLHVYAIDPSGALSALAALPHVGAVVGGQDPTQTGRLLAFLAEEVTRRQQVLAAGDHSDLAEQRRDPGAGDPLPYVLLVLDGWDAFHEEYELHDPAVVDAVVQVLRDGAGVGVAVLLTGGRAALSGRVAGAITHRLVLRMADEMDLVMAGLRPTQVPREMPPGRALVLPDAHELQVAAPAEGAGGAEQSAALRRVAASAPPPQRLRPRRFSGLPDRLAWADLPAPEPTDHEHPPGLLLGLGGDDAEPVRLPPDPVHGRVALVAGPPRSGRTNALLTLAHQLRAEGPVLWLGCAGAPTGLPPGIEPADADSPDALWQRLTERPATLVVDDVELLGDGPLDELARTWLTWCAQGHGSLLVAGTTADLVAGFRGVAHDLRRRQTGLLLQPGRNDGDLLGTVVPAARRLLPGRGVLVQRGRPLEVQVALPP</sequence>
<feature type="domain" description="FtsK" evidence="7">
    <location>
        <begin position="921"/>
        <end position="1129"/>
    </location>
</feature>
<proteinExistence type="predicted"/>
<evidence type="ECO:0000256" key="2">
    <source>
        <dbReference type="ARBA" id="ARBA00022741"/>
    </source>
</evidence>
<dbReference type="PANTHER" id="PTHR22683">
    <property type="entry name" value="SPORULATION PROTEIN RELATED"/>
    <property type="match status" value="1"/>
</dbReference>
<evidence type="ECO:0000256" key="3">
    <source>
        <dbReference type="ARBA" id="ARBA00022840"/>
    </source>
</evidence>
<comment type="caution">
    <text evidence="8">The sequence shown here is derived from an EMBL/GenBank/DDBJ whole genome shotgun (WGS) entry which is preliminary data.</text>
</comment>
<dbReference type="Pfam" id="PF00498">
    <property type="entry name" value="FHA"/>
    <property type="match status" value="1"/>
</dbReference>
<dbReference type="SMART" id="SM00240">
    <property type="entry name" value="FHA"/>
    <property type="match status" value="1"/>
</dbReference>
<evidence type="ECO:0000313" key="9">
    <source>
        <dbReference type="Proteomes" id="UP000318336"/>
    </source>
</evidence>
<dbReference type="InterPro" id="IPR002543">
    <property type="entry name" value="FtsK_dom"/>
</dbReference>
<feature type="compositionally biased region" description="Basic and acidic residues" evidence="5">
    <location>
        <begin position="211"/>
        <end position="221"/>
    </location>
</feature>
<dbReference type="EMBL" id="VFOK01000001">
    <property type="protein sequence ID" value="TQL33872.1"/>
    <property type="molecule type" value="Genomic_DNA"/>
</dbReference>
<dbReference type="PANTHER" id="PTHR22683:SF1">
    <property type="entry name" value="TYPE VII SECRETION SYSTEM PROTEIN ESSC"/>
    <property type="match status" value="1"/>
</dbReference>
<dbReference type="InterPro" id="IPR027417">
    <property type="entry name" value="P-loop_NTPase"/>
</dbReference>
<evidence type="ECO:0000313" key="8">
    <source>
        <dbReference type="EMBL" id="TQL33872.1"/>
    </source>
</evidence>
<dbReference type="GO" id="GO:0005524">
    <property type="term" value="F:ATP binding"/>
    <property type="evidence" value="ECO:0007669"/>
    <property type="project" value="UniProtKB-UniRule"/>
</dbReference>
<dbReference type="GO" id="GO:0003677">
    <property type="term" value="F:DNA binding"/>
    <property type="evidence" value="ECO:0007669"/>
    <property type="project" value="InterPro"/>
</dbReference>
<keyword evidence="9" id="KW-1185">Reference proteome</keyword>
<keyword evidence="3 4" id="KW-0067">ATP-binding</keyword>
<dbReference type="CDD" id="cd01127">
    <property type="entry name" value="TrwB_TraG_TraD_VirD4"/>
    <property type="match status" value="1"/>
</dbReference>
<dbReference type="RefSeq" id="WP_142005840.1">
    <property type="nucleotide sequence ID" value="NZ_CAJTBP010000001.1"/>
</dbReference>